<dbReference type="AlphaFoldDB" id="A0AAE0YKY4"/>
<sequence length="86" mass="9529">MKDISLDLSVLLKPNFFTPTSTAFPAEPSLQKSALHFIMALPEQQQSLLKRIRQALLLSFCGVLKRQLGDFLAGGKLSVIPEHLSH</sequence>
<organism evidence="1 2">
    <name type="scientific">Elysia crispata</name>
    <name type="common">lettuce slug</name>
    <dbReference type="NCBI Taxonomy" id="231223"/>
    <lineage>
        <taxon>Eukaryota</taxon>
        <taxon>Metazoa</taxon>
        <taxon>Spiralia</taxon>
        <taxon>Lophotrochozoa</taxon>
        <taxon>Mollusca</taxon>
        <taxon>Gastropoda</taxon>
        <taxon>Heterobranchia</taxon>
        <taxon>Euthyneura</taxon>
        <taxon>Panpulmonata</taxon>
        <taxon>Sacoglossa</taxon>
        <taxon>Placobranchoidea</taxon>
        <taxon>Plakobranchidae</taxon>
        <taxon>Elysia</taxon>
    </lineage>
</organism>
<keyword evidence="2" id="KW-1185">Reference proteome</keyword>
<gene>
    <name evidence="1" type="ORF">RRG08_008685</name>
</gene>
<reference evidence="1" key="1">
    <citation type="journal article" date="2023" name="G3 (Bethesda)">
        <title>A reference genome for the long-term kleptoplast-retaining sea slug Elysia crispata morphotype clarki.</title>
        <authorList>
            <person name="Eastman K.E."/>
            <person name="Pendleton A.L."/>
            <person name="Shaikh M.A."/>
            <person name="Suttiyut T."/>
            <person name="Ogas R."/>
            <person name="Tomko P."/>
            <person name="Gavelis G."/>
            <person name="Widhalm J.R."/>
            <person name="Wisecaver J.H."/>
        </authorList>
    </citation>
    <scope>NUCLEOTIDE SEQUENCE</scope>
    <source>
        <strain evidence="1">ECLA1</strain>
    </source>
</reference>
<accession>A0AAE0YKY4</accession>
<dbReference type="EMBL" id="JAWDGP010006013">
    <property type="protein sequence ID" value="KAK3748524.1"/>
    <property type="molecule type" value="Genomic_DNA"/>
</dbReference>
<comment type="caution">
    <text evidence="1">The sequence shown here is derived from an EMBL/GenBank/DDBJ whole genome shotgun (WGS) entry which is preliminary data.</text>
</comment>
<evidence type="ECO:0000313" key="1">
    <source>
        <dbReference type="EMBL" id="KAK3748524.1"/>
    </source>
</evidence>
<evidence type="ECO:0000313" key="2">
    <source>
        <dbReference type="Proteomes" id="UP001283361"/>
    </source>
</evidence>
<dbReference type="Proteomes" id="UP001283361">
    <property type="component" value="Unassembled WGS sequence"/>
</dbReference>
<protein>
    <submittedName>
        <fullName evidence="1">Uncharacterized protein</fullName>
    </submittedName>
</protein>
<name>A0AAE0YKY4_9GAST</name>
<proteinExistence type="predicted"/>